<dbReference type="AlphaFoldDB" id="A0A2X2J341"/>
<protein>
    <submittedName>
        <fullName evidence="1">Uncharacterized protein</fullName>
    </submittedName>
</protein>
<evidence type="ECO:0000313" key="1">
    <source>
        <dbReference type="EMBL" id="SPZ88074.1"/>
    </source>
</evidence>
<sequence length="31" mass="3568">MATFVQLHDFVELTAIYVLDHAKQTLTNFNS</sequence>
<dbReference type="EMBL" id="UAUU01000009">
    <property type="protein sequence ID" value="SPZ88074.1"/>
    <property type="molecule type" value="Genomic_DNA"/>
</dbReference>
<dbReference type="Proteomes" id="UP000251241">
    <property type="component" value="Unassembled WGS sequence"/>
</dbReference>
<accession>A0A2X2J341</accession>
<evidence type="ECO:0000313" key="2">
    <source>
        <dbReference type="Proteomes" id="UP000251241"/>
    </source>
</evidence>
<proteinExistence type="predicted"/>
<gene>
    <name evidence="1" type="ORF">NCTC11343_03279</name>
</gene>
<name>A0A2X2J341_SPHMU</name>
<reference evidence="1 2" key="1">
    <citation type="submission" date="2018-06" db="EMBL/GenBank/DDBJ databases">
        <authorList>
            <consortium name="Pathogen Informatics"/>
            <person name="Doyle S."/>
        </authorList>
    </citation>
    <scope>NUCLEOTIDE SEQUENCE [LARGE SCALE GENOMIC DNA]</scope>
    <source>
        <strain evidence="1 2">NCTC11343</strain>
    </source>
</reference>
<organism evidence="1 2">
    <name type="scientific">Sphingobacterium multivorum</name>
    <dbReference type="NCBI Taxonomy" id="28454"/>
    <lineage>
        <taxon>Bacteria</taxon>
        <taxon>Pseudomonadati</taxon>
        <taxon>Bacteroidota</taxon>
        <taxon>Sphingobacteriia</taxon>
        <taxon>Sphingobacteriales</taxon>
        <taxon>Sphingobacteriaceae</taxon>
        <taxon>Sphingobacterium</taxon>
    </lineage>
</organism>